<evidence type="ECO:0000256" key="1">
    <source>
        <dbReference type="SAM" id="MobiDB-lite"/>
    </source>
</evidence>
<dbReference type="InterPro" id="IPR008906">
    <property type="entry name" value="HATC_C_dom"/>
</dbReference>
<feature type="domain" description="HAT C-terminal dimerisation" evidence="3">
    <location>
        <begin position="379"/>
        <end position="421"/>
    </location>
</feature>
<accession>A0A6A2XEP8</accession>
<reference evidence="4" key="1">
    <citation type="submission" date="2019-09" db="EMBL/GenBank/DDBJ databases">
        <title>Draft genome information of white flower Hibiscus syriacus.</title>
        <authorList>
            <person name="Kim Y.-M."/>
        </authorList>
    </citation>
    <scope>NUCLEOTIDE SEQUENCE [LARGE SCALE GENOMIC DNA]</scope>
    <source>
        <strain evidence="4">YM2019G1</strain>
    </source>
</reference>
<dbReference type="InterPro" id="IPR012337">
    <property type="entry name" value="RNaseH-like_sf"/>
</dbReference>
<evidence type="ECO:0008006" key="6">
    <source>
        <dbReference type="Google" id="ProtNLM"/>
    </source>
</evidence>
<dbReference type="AlphaFoldDB" id="A0A6A2XEP8"/>
<organism evidence="4 5">
    <name type="scientific">Hibiscus syriacus</name>
    <name type="common">Rose of Sharon</name>
    <dbReference type="NCBI Taxonomy" id="106335"/>
    <lineage>
        <taxon>Eukaryota</taxon>
        <taxon>Viridiplantae</taxon>
        <taxon>Streptophyta</taxon>
        <taxon>Embryophyta</taxon>
        <taxon>Tracheophyta</taxon>
        <taxon>Spermatophyta</taxon>
        <taxon>Magnoliopsida</taxon>
        <taxon>eudicotyledons</taxon>
        <taxon>Gunneridae</taxon>
        <taxon>Pentapetalae</taxon>
        <taxon>rosids</taxon>
        <taxon>malvids</taxon>
        <taxon>Malvales</taxon>
        <taxon>Malvaceae</taxon>
        <taxon>Malvoideae</taxon>
        <taxon>Hibiscus</taxon>
    </lineage>
</organism>
<gene>
    <name evidence="4" type="ORF">F3Y22_tig00111769pilonHSYRG00715</name>
</gene>
<evidence type="ECO:0000259" key="3">
    <source>
        <dbReference type="Pfam" id="PF05699"/>
    </source>
</evidence>
<dbReference type="Proteomes" id="UP000436088">
    <property type="component" value="Unassembled WGS sequence"/>
</dbReference>
<dbReference type="PANTHER" id="PTHR32166">
    <property type="entry name" value="OSJNBA0013A04.12 PROTEIN"/>
    <property type="match status" value="1"/>
</dbReference>
<feature type="domain" description="DUF659" evidence="2">
    <location>
        <begin position="143"/>
        <end position="240"/>
    </location>
</feature>
<dbReference type="SUPFAM" id="SSF53098">
    <property type="entry name" value="Ribonuclease H-like"/>
    <property type="match status" value="1"/>
</dbReference>
<keyword evidence="5" id="KW-1185">Reference proteome</keyword>
<name>A0A6A2XEP8_HIBSY</name>
<evidence type="ECO:0000313" key="5">
    <source>
        <dbReference type="Proteomes" id="UP000436088"/>
    </source>
</evidence>
<protein>
    <recommendedName>
        <fullName evidence="6">DUF659 domain-containing protein</fullName>
    </recommendedName>
</protein>
<dbReference type="EMBL" id="VEPZ02001421">
    <property type="protein sequence ID" value="KAE8674271.1"/>
    <property type="molecule type" value="Genomic_DNA"/>
</dbReference>
<sequence length="570" mass="64345">MTSMAGKAGSSKNRCVSDQTACDWGFKDARKCPNCPEHVREELNVFMMKKQTAKAEQHMQAKNWMHQQQADEYDGEEDVVEIGGRSSKMPPPKNQGKKDLRDKVCHEIGRWFYDAGIPFNAATYESFQIMIEAIEQFGPGMKAPKKGCSILSDGWRDSVVQNDIINFLVNSPKGSVFVKSLDVSDVSKDADLLFHVLDKMVEEVGEENVVQVVTDNASAYVKAGKLLEAKRPLLLDTMCCTLPRLDLTGPLVKVLRLVDGEKNPAMGYIYEAMDRAKEAIRDSFPNREDDYKKAFEIIDHRWECQLHKPLHAAGHFLNPGIFYDEVGGVLCEEVENGFYECMLRLVHYQETQDKISDELVKYRKAEGLFGISLAVRQRKTKSPADWWTMYGSSAPNLKNFAIRILSLTCSATSFKRNWSFFNKLAQSRLNDMVFVKFNHALERLAKSKEIDPILLQDIDESNEWLMGRMEDDEDDDEAVFVGEDLIWSDVADASGAYESSYLTRASKVVNDGAGPSRNDKGKSPAHNPISSRPSRRCLVDEDEMEENIGVSTDEGDGVDRVDNDDDLEDF</sequence>
<feature type="region of interest" description="Disordered" evidence="1">
    <location>
        <begin position="509"/>
        <end position="570"/>
    </location>
</feature>
<proteinExistence type="predicted"/>
<dbReference type="GO" id="GO:0046983">
    <property type="term" value="F:protein dimerization activity"/>
    <property type="evidence" value="ECO:0007669"/>
    <property type="project" value="InterPro"/>
</dbReference>
<dbReference type="Pfam" id="PF04937">
    <property type="entry name" value="DUF659"/>
    <property type="match status" value="1"/>
</dbReference>
<dbReference type="InterPro" id="IPR007021">
    <property type="entry name" value="DUF659"/>
</dbReference>
<evidence type="ECO:0000313" key="4">
    <source>
        <dbReference type="EMBL" id="KAE8674271.1"/>
    </source>
</evidence>
<dbReference type="Pfam" id="PF05699">
    <property type="entry name" value="Dimer_Tnp_hAT"/>
    <property type="match status" value="1"/>
</dbReference>
<evidence type="ECO:0000259" key="2">
    <source>
        <dbReference type="Pfam" id="PF04937"/>
    </source>
</evidence>
<comment type="caution">
    <text evidence="4">The sequence shown here is derived from an EMBL/GenBank/DDBJ whole genome shotgun (WGS) entry which is preliminary data.</text>
</comment>
<dbReference type="PANTHER" id="PTHR32166:SF88">
    <property type="entry name" value="HAT TRANSPOSON SUPERFAMILY"/>
    <property type="match status" value="1"/>
</dbReference>